<keyword evidence="1" id="KW-0732">Signal</keyword>
<comment type="caution">
    <text evidence="2">The sequence shown here is derived from an EMBL/GenBank/DDBJ whole genome shotgun (WGS) entry which is preliminary data.</text>
</comment>
<sequence length="148" mass="15980">MKRLKCLLSALLLASSMAAVAEKEMTVYRSPTCGCCGKWITHVKQHHFAVKDIVSDDMQAIKQKFGVPAELSSCHTAIVDGYVIEGHVPAADIEKLLQTKPAVVGISAPGMPMGSPGMEMGGRRDDYTVVSFDKDGKAEVFSEHKADQ</sequence>
<organism evidence="2 3">
    <name type="scientific">Methylomonas subterranea</name>
    <dbReference type="NCBI Taxonomy" id="2952225"/>
    <lineage>
        <taxon>Bacteria</taxon>
        <taxon>Pseudomonadati</taxon>
        <taxon>Pseudomonadota</taxon>
        <taxon>Gammaproteobacteria</taxon>
        <taxon>Methylococcales</taxon>
        <taxon>Methylococcaceae</taxon>
        <taxon>Methylomonas</taxon>
    </lineage>
</organism>
<reference evidence="2 3" key="1">
    <citation type="submission" date="2022-07" db="EMBL/GenBank/DDBJ databases">
        <title>Methylomonas rivi sp. nov., Methylomonas rosea sp. nov., Methylomonas aureus sp. nov. and Methylomonas subterranea sp. nov., four novel methanotrophs isolated from a freshwater creek and the deep terrestrial subsurface.</title>
        <authorList>
            <person name="Abin C."/>
            <person name="Sankaranarayanan K."/>
            <person name="Garner C."/>
            <person name="Sindelar R."/>
            <person name="Kotary K."/>
            <person name="Garner R."/>
            <person name="Barclay S."/>
            <person name="Lawson P."/>
            <person name="Krumholz L."/>
        </authorList>
    </citation>
    <scope>NUCLEOTIDE SEQUENCE [LARGE SCALE GENOMIC DNA]</scope>
    <source>
        <strain evidence="2 3">SURF-2</strain>
    </source>
</reference>
<dbReference type="Pfam" id="PF04214">
    <property type="entry name" value="DUF411"/>
    <property type="match status" value="1"/>
</dbReference>
<proteinExistence type="predicted"/>
<gene>
    <name evidence="2" type="ORF">NP590_08055</name>
</gene>
<name>A0ABT1TF07_9GAMM</name>
<keyword evidence="3" id="KW-1185">Reference proteome</keyword>
<protein>
    <submittedName>
        <fullName evidence="2">DUF411 domain-containing protein</fullName>
    </submittedName>
</protein>
<dbReference type="RefSeq" id="WP_256601811.1">
    <property type="nucleotide sequence ID" value="NZ_JANIBJ010000012.1"/>
</dbReference>
<dbReference type="InterPro" id="IPR036249">
    <property type="entry name" value="Thioredoxin-like_sf"/>
</dbReference>
<dbReference type="Proteomes" id="UP001524499">
    <property type="component" value="Unassembled WGS sequence"/>
</dbReference>
<evidence type="ECO:0000313" key="3">
    <source>
        <dbReference type="Proteomes" id="UP001524499"/>
    </source>
</evidence>
<feature type="chain" id="PRO_5045524153" evidence="1">
    <location>
        <begin position="22"/>
        <end position="148"/>
    </location>
</feature>
<dbReference type="SUPFAM" id="SSF52833">
    <property type="entry name" value="Thioredoxin-like"/>
    <property type="match status" value="1"/>
</dbReference>
<evidence type="ECO:0000256" key="1">
    <source>
        <dbReference type="SAM" id="SignalP"/>
    </source>
</evidence>
<dbReference type="EMBL" id="JANIBJ010000012">
    <property type="protein sequence ID" value="MCQ8104053.1"/>
    <property type="molecule type" value="Genomic_DNA"/>
</dbReference>
<dbReference type="InterPro" id="IPR007332">
    <property type="entry name" value="DUF411"/>
</dbReference>
<feature type="signal peptide" evidence="1">
    <location>
        <begin position="1"/>
        <end position="21"/>
    </location>
</feature>
<accession>A0ABT1TF07</accession>
<evidence type="ECO:0000313" key="2">
    <source>
        <dbReference type="EMBL" id="MCQ8104053.1"/>
    </source>
</evidence>